<dbReference type="InParanoid" id="A0A0D0CU97"/>
<evidence type="ECO:0000313" key="1">
    <source>
        <dbReference type="EMBL" id="KIK78993.1"/>
    </source>
</evidence>
<reference evidence="1 2" key="1">
    <citation type="submission" date="2014-04" db="EMBL/GenBank/DDBJ databases">
        <authorList>
            <consortium name="DOE Joint Genome Institute"/>
            <person name="Kuo A."/>
            <person name="Kohler A."/>
            <person name="Jargeat P."/>
            <person name="Nagy L.G."/>
            <person name="Floudas D."/>
            <person name="Copeland A."/>
            <person name="Barry K.W."/>
            <person name="Cichocki N."/>
            <person name="Veneault-Fourrey C."/>
            <person name="LaButti K."/>
            <person name="Lindquist E.A."/>
            <person name="Lipzen A."/>
            <person name="Lundell T."/>
            <person name="Morin E."/>
            <person name="Murat C."/>
            <person name="Sun H."/>
            <person name="Tunlid A."/>
            <person name="Henrissat B."/>
            <person name="Grigoriev I.V."/>
            <person name="Hibbett D.S."/>
            <person name="Martin F."/>
            <person name="Nordberg H.P."/>
            <person name="Cantor M.N."/>
            <person name="Hua S.X."/>
        </authorList>
    </citation>
    <scope>NUCLEOTIDE SEQUENCE [LARGE SCALE GENOMIC DNA]</scope>
    <source>
        <strain evidence="1 2">Ve08.2h10</strain>
    </source>
</reference>
<dbReference type="Proteomes" id="UP000054538">
    <property type="component" value="Unassembled WGS sequence"/>
</dbReference>
<accession>A0A0D0CU97</accession>
<name>A0A0D0CU97_9AGAM</name>
<reference evidence="2" key="2">
    <citation type="submission" date="2015-01" db="EMBL/GenBank/DDBJ databases">
        <title>Evolutionary Origins and Diversification of the Mycorrhizal Mutualists.</title>
        <authorList>
            <consortium name="DOE Joint Genome Institute"/>
            <consortium name="Mycorrhizal Genomics Consortium"/>
            <person name="Kohler A."/>
            <person name="Kuo A."/>
            <person name="Nagy L.G."/>
            <person name="Floudas D."/>
            <person name="Copeland A."/>
            <person name="Barry K.W."/>
            <person name="Cichocki N."/>
            <person name="Veneault-Fourrey C."/>
            <person name="LaButti K."/>
            <person name="Lindquist E.A."/>
            <person name="Lipzen A."/>
            <person name="Lundell T."/>
            <person name="Morin E."/>
            <person name="Murat C."/>
            <person name="Riley R."/>
            <person name="Ohm R."/>
            <person name="Sun H."/>
            <person name="Tunlid A."/>
            <person name="Henrissat B."/>
            <person name="Grigoriev I.V."/>
            <person name="Hibbett D.S."/>
            <person name="Martin F."/>
        </authorList>
    </citation>
    <scope>NUCLEOTIDE SEQUENCE [LARGE SCALE GENOMIC DNA]</scope>
    <source>
        <strain evidence="2">Ve08.2h10</strain>
    </source>
</reference>
<sequence>MPLDVGKRFSANLCRRCGRLVCRISMTCQNLSTIVLPLEPKASNSKIDSTQSMPGPSNPILAANILTAPQSFAMDITDVDPLPSQINPSVKAQEKRFSRCSCTLKSKWSGHVLIYFGKPYLHARCVTLMHSPSYAHDIAQEWPHLQKDSCMDPVTENCFTDTLARQIKYQATPKPHNTDYKEGLNDLIKRAIEDYQQMLSVACKCHRSVLGWQKRLVKESQILQMEWKKYTMYCTISTLGLSIC</sequence>
<protein>
    <submittedName>
        <fullName evidence="1">Uncharacterized protein</fullName>
    </submittedName>
</protein>
<organism evidence="1 2">
    <name type="scientific">Paxillus rubicundulus Ve08.2h10</name>
    <dbReference type="NCBI Taxonomy" id="930991"/>
    <lineage>
        <taxon>Eukaryota</taxon>
        <taxon>Fungi</taxon>
        <taxon>Dikarya</taxon>
        <taxon>Basidiomycota</taxon>
        <taxon>Agaricomycotina</taxon>
        <taxon>Agaricomycetes</taxon>
        <taxon>Agaricomycetidae</taxon>
        <taxon>Boletales</taxon>
        <taxon>Paxilineae</taxon>
        <taxon>Paxillaceae</taxon>
        <taxon>Paxillus</taxon>
    </lineage>
</organism>
<dbReference type="HOGENOM" id="CLU_083682_0_0_1"/>
<dbReference type="AlphaFoldDB" id="A0A0D0CU97"/>
<keyword evidence="2" id="KW-1185">Reference proteome</keyword>
<proteinExistence type="predicted"/>
<gene>
    <name evidence="1" type="ORF">PAXRUDRAFT_162530</name>
</gene>
<evidence type="ECO:0000313" key="2">
    <source>
        <dbReference type="Proteomes" id="UP000054538"/>
    </source>
</evidence>
<dbReference type="EMBL" id="KN826409">
    <property type="protein sequence ID" value="KIK78993.1"/>
    <property type="molecule type" value="Genomic_DNA"/>
</dbReference>